<feature type="transmembrane region" description="Helical" evidence="1">
    <location>
        <begin position="20"/>
        <end position="40"/>
    </location>
</feature>
<accession>A0A2X2CCB2</accession>
<evidence type="ECO:0000256" key="1">
    <source>
        <dbReference type="SAM" id="Phobius"/>
    </source>
</evidence>
<proteinExistence type="predicted"/>
<dbReference type="AlphaFoldDB" id="A0A2X2CCB2"/>
<keyword evidence="1" id="KW-1133">Transmembrane helix</keyword>
<keyword evidence="1" id="KW-0812">Transmembrane</keyword>
<dbReference type="Proteomes" id="UP000250443">
    <property type="component" value="Unassembled WGS sequence"/>
</dbReference>
<gene>
    <name evidence="2" type="ORF">NCTC11842_01505</name>
</gene>
<name>A0A2X2CCB2_PSELU</name>
<dbReference type="EMBL" id="UAUF01000010">
    <property type="protein sequence ID" value="SPZ04984.1"/>
    <property type="molecule type" value="Genomic_DNA"/>
</dbReference>
<keyword evidence="1" id="KW-0472">Membrane</keyword>
<organism evidence="2 3">
    <name type="scientific">Pseudomonas luteola</name>
    <dbReference type="NCBI Taxonomy" id="47886"/>
    <lineage>
        <taxon>Bacteria</taxon>
        <taxon>Pseudomonadati</taxon>
        <taxon>Pseudomonadota</taxon>
        <taxon>Gammaproteobacteria</taxon>
        <taxon>Pseudomonadales</taxon>
        <taxon>Pseudomonadaceae</taxon>
        <taxon>Pseudomonas</taxon>
    </lineage>
</organism>
<reference evidence="2 3" key="1">
    <citation type="submission" date="2018-06" db="EMBL/GenBank/DDBJ databases">
        <authorList>
            <consortium name="Pathogen Informatics"/>
            <person name="Doyle S."/>
        </authorList>
    </citation>
    <scope>NUCLEOTIDE SEQUENCE [LARGE SCALE GENOMIC DNA]</scope>
    <source>
        <strain evidence="2 3">NCTC11842</strain>
    </source>
</reference>
<evidence type="ECO:0000313" key="3">
    <source>
        <dbReference type="Proteomes" id="UP000250443"/>
    </source>
</evidence>
<evidence type="ECO:0000313" key="2">
    <source>
        <dbReference type="EMBL" id="SPZ04984.1"/>
    </source>
</evidence>
<sequence>MSHADHTVVLNTSIKKVSDMPYWVLINYLASLSPRFRLVLLAHLARGRA</sequence>
<protein>
    <submittedName>
        <fullName evidence="2">Uncharacterized protein</fullName>
    </submittedName>
</protein>